<evidence type="ECO:0000259" key="13">
    <source>
        <dbReference type="PROSITE" id="PS50110"/>
    </source>
</evidence>
<dbReference type="Gene3D" id="1.10.287.130">
    <property type="match status" value="1"/>
</dbReference>
<evidence type="ECO:0000313" key="15">
    <source>
        <dbReference type="Proteomes" id="UP001206595"/>
    </source>
</evidence>
<feature type="modified residue" description="4-aspartylphosphate" evidence="9">
    <location>
        <position position="2244"/>
    </location>
</feature>
<evidence type="ECO:0000313" key="14">
    <source>
        <dbReference type="EMBL" id="KAI8580499.1"/>
    </source>
</evidence>
<dbReference type="SUPFAM" id="SSF52172">
    <property type="entry name" value="CheY-like"/>
    <property type="match status" value="1"/>
</dbReference>
<dbReference type="CDD" id="cd16922">
    <property type="entry name" value="HATPase_EvgS-ArcB-TorS-like"/>
    <property type="match status" value="1"/>
</dbReference>
<dbReference type="GO" id="GO:0000155">
    <property type="term" value="F:phosphorelay sensor kinase activity"/>
    <property type="evidence" value="ECO:0007669"/>
    <property type="project" value="InterPro"/>
</dbReference>
<evidence type="ECO:0000259" key="11">
    <source>
        <dbReference type="PROSITE" id="PS50011"/>
    </source>
</evidence>
<dbReference type="SMART" id="SM00065">
    <property type="entry name" value="GAF"/>
    <property type="match status" value="1"/>
</dbReference>
<dbReference type="SUPFAM" id="SSF55874">
    <property type="entry name" value="ATPase domain of HSP90 chaperone/DNA topoisomerase II/histidine kinase"/>
    <property type="match status" value="1"/>
</dbReference>
<keyword evidence="5" id="KW-0547">Nucleotide-binding</keyword>
<dbReference type="InterPro" id="IPR003661">
    <property type="entry name" value="HisK_dim/P_dom"/>
</dbReference>
<dbReference type="SUPFAM" id="SSF47384">
    <property type="entry name" value="Homodimeric domain of signal transducing histidine kinase"/>
    <property type="match status" value="1"/>
</dbReference>
<dbReference type="Gene3D" id="3.40.50.2300">
    <property type="match status" value="1"/>
</dbReference>
<dbReference type="PRINTS" id="PR00344">
    <property type="entry name" value="BCTRLSENSOR"/>
</dbReference>
<dbReference type="CDD" id="cd00082">
    <property type="entry name" value="HisKA"/>
    <property type="match status" value="1"/>
</dbReference>
<dbReference type="Pfam" id="PF02518">
    <property type="entry name" value="HATPase_c"/>
    <property type="match status" value="1"/>
</dbReference>
<dbReference type="InterPro" id="IPR003594">
    <property type="entry name" value="HATPase_dom"/>
</dbReference>
<feature type="domain" description="Response regulatory" evidence="13">
    <location>
        <begin position="2192"/>
        <end position="2315"/>
    </location>
</feature>
<dbReference type="InterPro" id="IPR036890">
    <property type="entry name" value="HATPase_C_sf"/>
</dbReference>
<dbReference type="Pfam" id="PF13191">
    <property type="entry name" value="AAA_16"/>
    <property type="match status" value="1"/>
</dbReference>
<dbReference type="InterPro" id="IPR029016">
    <property type="entry name" value="GAF-like_dom_sf"/>
</dbReference>
<accession>A0AAD5HEW6</accession>
<comment type="catalytic activity">
    <reaction evidence="1">
        <text>ATP + protein L-histidine = ADP + protein N-phospho-L-histidine.</text>
        <dbReference type="EC" id="2.7.13.3"/>
    </reaction>
</comment>
<dbReference type="PROSITE" id="PS50011">
    <property type="entry name" value="PROTEIN_KINASE_DOM"/>
    <property type="match status" value="1"/>
</dbReference>
<feature type="region of interest" description="Disordered" evidence="10">
    <location>
        <begin position="448"/>
        <end position="480"/>
    </location>
</feature>
<dbReference type="Proteomes" id="UP001206595">
    <property type="component" value="Unassembled WGS sequence"/>
</dbReference>
<dbReference type="FunFam" id="3.30.565.10:FF:000010">
    <property type="entry name" value="Sensor histidine kinase RcsC"/>
    <property type="match status" value="1"/>
</dbReference>
<dbReference type="PROSITE" id="PS50109">
    <property type="entry name" value="HIS_KIN"/>
    <property type="match status" value="1"/>
</dbReference>
<feature type="domain" description="Histidine kinase" evidence="12">
    <location>
        <begin position="1788"/>
        <end position="2012"/>
    </location>
</feature>
<evidence type="ECO:0000256" key="10">
    <source>
        <dbReference type="SAM" id="MobiDB-lite"/>
    </source>
</evidence>
<comment type="caution">
    <text evidence="14">The sequence shown here is derived from an EMBL/GenBank/DDBJ whole genome shotgun (WGS) entry which is preliminary data.</text>
</comment>
<dbReference type="SUPFAM" id="SSF52540">
    <property type="entry name" value="P-loop containing nucleoside triphosphate hydrolases"/>
    <property type="match status" value="1"/>
</dbReference>
<dbReference type="InterPro" id="IPR001789">
    <property type="entry name" value="Sig_transdc_resp-reg_receiver"/>
</dbReference>
<feature type="compositionally biased region" description="Low complexity" evidence="10">
    <location>
        <begin position="461"/>
        <end position="474"/>
    </location>
</feature>
<dbReference type="SUPFAM" id="SSF56112">
    <property type="entry name" value="Protein kinase-like (PK-like)"/>
    <property type="match status" value="1"/>
</dbReference>
<dbReference type="InterPro" id="IPR041664">
    <property type="entry name" value="AAA_16"/>
</dbReference>
<evidence type="ECO:0000259" key="12">
    <source>
        <dbReference type="PROSITE" id="PS50109"/>
    </source>
</evidence>
<dbReference type="Gene3D" id="3.30.450.40">
    <property type="match status" value="1"/>
</dbReference>
<evidence type="ECO:0000256" key="1">
    <source>
        <dbReference type="ARBA" id="ARBA00000085"/>
    </source>
</evidence>
<dbReference type="EMBL" id="MU620912">
    <property type="protein sequence ID" value="KAI8580499.1"/>
    <property type="molecule type" value="Genomic_DNA"/>
</dbReference>
<reference evidence="14" key="2">
    <citation type="journal article" date="2022" name="Proc. Natl. Acad. Sci. U.S.A.">
        <title>Diploid-dominant life cycles characterize the early evolution of Fungi.</title>
        <authorList>
            <person name="Amses K.R."/>
            <person name="Simmons D.R."/>
            <person name="Longcore J.E."/>
            <person name="Mondo S.J."/>
            <person name="Seto K."/>
            <person name="Jeronimo G.H."/>
            <person name="Bonds A.E."/>
            <person name="Quandt C.A."/>
            <person name="Davis W.J."/>
            <person name="Chang Y."/>
            <person name="Federici B.A."/>
            <person name="Kuo A."/>
            <person name="LaButti K."/>
            <person name="Pangilinan J."/>
            <person name="Andreopoulos W."/>
            <person name="Tritt A."/>
            <person name="Riley R."/>
            <person name="Hundley H."/>
            <person name="Johnson J."/>
            <person name="Lipzen A."/>
            <person name="Barry K."/>
            <person name="Lang B.F."/>
            <person name="Cuomo C.A."/>
            <person name="Buchler N.E."/>
            <person name="Grigoriev I.V."/>
            <person name="Spatafora J.W."/>
            <person name="Stajich J.E."/>
            <person name="James T.Y."/>
        </authorList>
    </citation>
    <scope>NUCLEOTIDE SEQUENCE</scope>
    <source>
        <strain evidence="14">AG</strain>
    </source>
</reference>
<dbReference type="InterPro" id="IPR011006">
    <property type="entry name" value="CheY-like_superfamily"/>
</dbReference>
<evidence type="ECO:0000256" key="3">
    <source>
        <dbReference type="ARBA" id="ARBA00022553"/>
    </source>
</evidence>
<dbReference type="Pfam" id="PF00072">
    <property type="entry name" value="Response_reg"/>
    <property type="match status" value="1"/>
</dbReference>
<dbReference type="SMART" id="SM00448">
    <property type="entry name" value="REC"/>
    <property type="match status" value="1"/>
</dbReference>
<dbReference type="SMART" id="SM00388">
    <property type="entry name" value="HisKA"/>
    <property type="match status" value="1"/>
</dbReference>
<dbReference type="SUPFAM" id="SSF55781">
    <property type="entry name" value="GAF domain-like"/>
    <property type="match status" value="1"/>
</dbReference>
<feature type="region of interest" description="Disordered" evidence="10">
    <location>
        <begin position="407"/>
        <end position="432"/>
    </location>
</feature>
<dbReference type="Pfam" id="PF13185">
    <property type="entry name" value="GAF_2"/>
    <property type="match status" value="1"/>
</dbReference>
<dbReference type="Pfam" id="PF00512">
    <property type="entry name" value="HisKA"/>
    <property type="match status" value="1"/>
</dbReference>
<name>A0AAD5HEW6_UMBRA</name>
<dbReference type="PROSITE" id="PS50110">
    <property type="entry name" value="RESPONSE_REGULATORY"/>
    <property type="match status" value="1"/>
</dbReference>
<keyword evidence="15" id="KW-1185">Reference proteome</keyword>
<dbReference type="InterPro" id="IPR003018">
    <property type="entry name" value="GAF"/>
</dbReference>
<protein>
    <recommendedName>
        <fullName evidence="2">histidine kinase</fullName>
        <ecNumber evidence="2">2.7.13.3</ecNumber>
    </recommendedName>
</protein>
<dbReference type="InterPro" id="IPR000719">
    <property type="entry name" value="Prot_kinase_dom"/>
</dbReference>
<dbReference type="InterPro" id="IPR005467">
    <property type="entry name" value="His_kinase_dom"/>
</dbReference>
<evidence type="ECO:0000256" key="9">
    <source>
        <dbReference type="PROSITE-ProRule" id="PRU00169"/>
    </source>
</evidence>
<dbReference type="Gene3D" id="3.30.565.10">
    <property type="entry name" value="Histidine kinase-like ATPase, C-terminal domain"/>
    <property type="match status" value="1"/>
</dbReference>
<gene>
    <name evidence="14" type="ORF">K450DRAFT_237333</name>
</gene>
<keyword evidence="7" id="KW-0067">ATP-binding</keyword>
<reference evidence="14" key="1">
    <citation type="submission" date="2021-06" db="EMBL/GenBank/DDBJ databases">
        <authorList>
            <consortium name="DOE Joint Genome Institute"/>
            <person name="Mondo S.J."/>
            <person name="Amses K.R."/>
            <person name="Simmons D.R."/>
            <person name="Longcore J.E."/>
            <person name="Seto K."/>
            <person name="Alves G.H."/>
            <person name="Bonds A.E."/>
            <person name="Quandt C.A."/>
            <person name="Davis W.J."/>
            <person name="Chang Y."/>
            <person name="Letcher P.M."/>
            <person name="Powell M.J."/>
            <person name="Kuo A."/>
            <person name="Labutti K."/>
            <person name="Pangilinan J."/>
            <person name="Andreopoulos W."/>
            <person name="Tritt A."/>
            <person name="Riley R."/>
            <person name="Hundley H."/>
            <person name="Johnson J."/>
            <person name="Lipzen A."/>
            <person name="Barry K."/>
            <person name="Berbee M.L."/>
            <person name="Buchler N.E."/>
            <person name="Grigoriev I.V."/>
            <person name="Spatafora J.W."/>
            <person name="Stajich J.E."/>
            <person name="James T.Y."/>
        </authorList>
    </citation>
    <scope>NUCLEOTIDE SEQUENCE</scope>
    <source>
        <strain evidence="14">AG</strain>
    </source>
</reference>
<organism evidence="14 15">
    <name type="scientific">Umbelopsis ramanniana AG</name>
    <dbReference type="NCBI Taxonomy" id="1314678"/>
    <lineage>
        <taxon>Eukaryota</taxon>
        <taxon>Fungi</taxon>
        <taxon>Fungi incertae sedis</taxon>
        <taxon>Mucoromycota</taxon>
        <taxon>Mucoromycotina</taxon>
        <taxon>Umbelopsidomycetes</taxon>
        <taxon>Umbelopsidales</taxon>
        <taxon>Umbelopsidaceae</taxon>
        <taxon>Umbelopsis</taxon>
    </lineage>
</organism>
<evidence type="ECO:0000256" key="6">
    <source>
        <dbReference type="ARBA" id="ARBA00022777"/>
    </source>
</evidence>
<evidence type="ECO:0000256" key="2">
    <source>
        <dbReference type="ARBA" id="ARBA00012438"/>
    </source>
</evidence>
<dbReference type="PANTHER" id="PTHR45339:SF1">
    <property type="entry name" value="HYBRID SIGNAL TRANSDUCTION HISTIDINE KINASE J"/>
    <property type="match status" value="1"/>
</dbReference>
<dbReference type="GO" id="GO:0005524">
    <property type="term" value="F:ATP binding"/>
    <property type="evidence" value="ECO:0007669"/>
    <property type="project" value="UniProtKB-KW"/>
</dbReference>
<evidence type="ECO:0000256" key="8">
    <source>
        <dbReference type="ARBA" id="ARBA00023012"/>
    </source>
</evidence>
<keyword evidence="6" id="KW-0418">Kinase</keyword>
<keyword evidence="8" id="KW-0902">Two-component regulatory system</keyword>
<keyword evidence="3 9" id="KW-0597">Phosphoprotein</keyword>
<evidence type="ECO:0000256" key="5">
    <source>
        <dbReference type="ARBA" id="ARBA00022741"/>
    </source>
</evidence>
<dbReference type="PANTHER" id="PTHR45339">
    <property type="entry name" value="HYBRID SIGNAL TRANSDUCTION HISTIDINE KINASE J"/>
    <property type="match status" value="1"/>
</dbReference>
<dbReference type="CDD" id="cd17546">
    <property type="entry name" value="REC_hyHK_CKI1_RcsC-like"/>
    <property type="match status" value="1"/>
</dbReference>
<sequence length="2333" mass="260200">MSHAGDSGSARSVNDTSAHSFYSDDMLQMQGYHFSTPISGSDTGESNDFAKGYRIADRKPVVAKFSSNTLKLEREYHTLRRLYQQPDGPKYIVQALERINVRNGITVIISADEGTSRFDRHRLQSEDTIKTGETRSYSLSTSTTSEFNSIDTTSTSIVIHPAPSEANTQQYDLATFLRFAIKCTDCLEFIHRNNTVHGELRLSSFFWSEEDEGKVKIASFGQGARSFESYLTSEGWRKNFSSKDGLAKLRNTLTYLSPEQTGRTNYIPDHRADIYSLGVIFFVLLACKEPFEGGPLDILNGILSRSLTPIHELRPDVPAVITEIIEKMTAKSPDCRYNSAIGIREDLKECLRRLSAGTDSYEAIQTFPLGQCDVASIFTLPSILFGRQNEIHQICSTIRRTAGFYNRKRSSRDRSTVTATATESSNLASDLNPSSASVVESISDTSSGLGANVQYERSSPSHESMAGESEMSGSTNRNYGSRKSSSLLMAITGPSGVGKSALFNAVQTTARHYGYLATAKFDHRSQVPFACIARCISQILRQIMSESSDTNVLNVVKETLEAQYVNVHKLLEWVPELSFAMSEMEDEDKPTIADIAISDNRAELHFVFVQVIRALAQHRMITLFLDDLHQADQPSLDLLFALIAAKTKILFIVSYREETVNEKITQILELDKSAVQHIHLDNLDMPALTDFICQTLHRSVQTDAEAVAPLANLIFRQTRGNPFYTCQLLRAFAGKENLIFFNWDENKWDYDTAGIEAYITSGEEGALDSDLDVSYLVARLRELPLDTQRFLRYASFIGNTFSWNAINYLMSSSFEDDNPHEEEAPTTAASLSAIHPLVKLAHTYDESHTPRKSRLSKKRSAINGLQTALQEGMIVPLDKDEFRWSHDRFSQAAMSMVTPSVGEQIHYKIAVYYLQDPECDSVIVADHLLHCADLISTCSNRPHYRDILSKAGWKQHNSGAHKCALGYVNAALQLIDDDPWKPSTYDQTLHLYTLGASLSLVVGDSSDTETYLDVIFDNVTEPMERLPAYRIKGRYYYAKGIHDDALNVLFACLGEFGVTSIKADPPRNEVDEIYYSLKNELTTIGLDEVAKLSKCNTADKVKHQALLGILEETLNVAYWLGKQTLMFYIAAKIIDISIQRGVVACTGIAFQWLGLAAVEFYKQYSYGHDLGATGLALVDRIGGNVEKGRAKHTYASFLAIWKYHVKDVIPVMESGARYSAAAGDRIYTSYGLLQTAMFTFYSGMNLWDVLQSAETAYEEVHTWAPSIDTNILIISLLRTIKALQGKTYIADAKCVFDGDDGFNDAHFVNEICLHSVNPAVPVNWYESLKMLPLVLYGHSEEAIRVGDQCHFESHNHPCQRHTRFMMFLHSLAIIDVIRRTPNMDGRNRFHYLNKVQQNQRLLNEWVQNSRINYELWYVLVEAETISLQDNFVKASKLYEKAMDLARDGHWMLEKCITHEYAGEFYLRNGIANVGVALLHKAVKAYTAHGSYGKAQQLSKKHHSVFVLVEDDEPKEVNAGVQTDVAPLLGHRDSWGELSMSNIQPAALPNPQNGLIFNDQEPTDSVTAVTAEQALATLDIVDLASILKSSQVISSEVKFDSLLKSMMTIILDNSAAECGAIIVKDEYFGICAFGTRHGGPSTFEPPKPLREEEDMISNRIVQHTLHTGESTLIPNVQNDPRFAVGSWFERAGIKSIICLPVLHKGVLAGCLYLEGSPGIFTQRHITVLTLLCQQMGISLTNAFLFKSIQKVTMTNVRMIETQKLALEEARKSKEDALRATHLREIFLANMSHEIRTPFSGFYGMISLLSETQLDAEQQDLVRTAKESCEMLLRIIDDLLNFSKLQAAKVTLDVSRIVLEDVIADVVEILIAMAARKNLTVVYFVDDDVPPCVMADGNRLRQVLMNLVGNAIKFTNQGQVVVRCSLAKQVPEEPGNVVLLFEVVDSGIGISESQLKALFKPFSQVDGSTTRLYGGTGLGLSICMQLVQLMSGKISVTSTPGVGSNFFFTIKVQTADDPAHENLELEIRDDIKGLTKALGRPRILVGSNAKSMIEMMCGFMKSFDVTSANSFPAVMAELSETSYDILILDFPITAEFAQQVRVVESGTQWQNMCIIVLHYPSGDVLHLHQDKSNLLEVSAKLVRMAIPVRRLKLLRAIADLLNLAPTKKASRSIKMSSVSQIYSPQELELFKTVRILIAEDNPVAQKLLFKQLSRLGFNVDCANNGLEAVVLWESHPETYYAVALFDHHMPVCDGVEATKRIRHTEKTSNRKRKLPIIALTADVQQTARDVCSSAGMNGYLTKPLNQNSLAELLRRYLIDEPANACLTSLSEAIES</sequence>
<dbReference type="FunFam" id="1.10.287.130:FF:000002">
    <property type="entry name" value="Two-component osmosensing histidine kinase"/>
    <property type="match status" value="1"/>
</dbReference>
<proteinExistence type="predicted"/>
<dbReference type="RefSeq" id="XP_051445503.1">
    <property type="nucleotide sequence ID" value="XM_051588407.1"/>
</dbReference>
<dbReference type="InterPro" id="IPR036097">
    <property type="entry name" value="HisK_dim/P_sf"/>
</dbReference>
<dbReference type="GeneID" id="75913752"/>
<dbReference type="SMART" id="SM00220">
    <property type="entry name" value="S_TKc"/>
    <property type="match status" value="1"/>
</dbReference>
<dbReference type="Gene3D" id="1.10.510.10">
    <property type="entry name" value="Transferase(Phosphotransferase) domain 1"/>
    <property type="match status" value="1"/>
</dbReference>
<dbReference type="Pfam" id="PF00069">
    <property type="entry name" value="Pkinase"/>
    <property type="match status" value="1"/>
</dbReference>
<dbReference type="SMART" id="SM00387">
    <property type="entry name" value="HATPase_c"/>
    <property type="match status" value="1"/>
</dbReference>
<dbReference type="InterPro" id="IPR004358">
    <property type="entry name" value="Sig_transdc_His_kin-like_C"/>
</dbReference>
<dbReference type="InterPro" id="IPR027417">
    <property type="entry name" value="P-loop_NTPase"/>
</dbReference>
<feature type="compositionally biased region" description="Polar residues" evidence="10">
    <location>
        <begin position="416"/>
        <end position="432"/>
    </location>
</feature>
<dbReference type="InterPro" id="IPR011009">
    <property type="entry name" value="Kinase-like_dom_sf"/>
</dbReference>
<evidence type="ECO:0000256" key="7">
    <source>
        <dbReference type="ARBA" id="ARBA00022840"/>
    </source>
</evidence>
<feature type="domain" description="Protein kinase" evidence="11">
    <location>
        <begin position="1"/>
        <end position="351"/>
    </location>
</feature>
<dbReference type="EC" id="2.7.13.3" evidence="2"/>
<evidence type="ECO:0000256" key="4">
    <source>
        <dbReference type="ARBA" id="ARBA00022679"/>
    </source>
</evidence>
<keyword evidence="4" id="KW-0808">Transferase</keyword>